<proteinExistence type="predicted"/>
<dbReference type="EMBL" id="LGTO01000001">
    <property type="protein sequence ID" value="KNE22604.1"/>
    <property type="molecule type" value="Genomic_DNA"/>
</dbReference>
<organism evidence="1 2">
    <name type="scientific">Virgibacillus pantothenticus</name>
    <dbReference type="NCBI Taxonomy" id="1473"/>
    <lineage>
        <taxon>Bacteria</taxon>
        <taxon>Bacillati</taxon>
        <taxon>Bacillota</taxon>
        <taxon>Bacilli</taxon>
        <taxon>Bacillales</taxon>
        <taxon>Bacillaceae</taxon>
        <taxon>Virgibacillus</taxon>
    </lineage>
</organism>
<comment type="caution">
    <text evidence="1">The sequence shown here is derived from an EMBL/GenBank/DDBJ whole genome shotgun (WGS) entry which is preliminary data.</text>
</comment>
<keyword evidence="2" id="KW-1185">Reference proteome</keyword>
<sequence length="69" mass="8300">MKPFIFSYKRTAYIIIVTCVREKDMSKSLEALNEMLFHFTSTLKLSKIYMPIKKVNRRRVRCLNLHSIF</sequence>
<accession>A0A0L0QVK9</accession>
<evidence type="ECO:0000313" key="1">
    <source>
        <dbReference type="EMBL" id="KNE22604.1"/>
    </source>
</evidence>
<evidence type="ECO:0000313" key="2">
    <source>
        <dbReference type="Proteomes" id="UP000036780"/>
    </source>
</evidence>
<gene>
    <name evidence="1" type="ORF">AFK71_00105</name>
</gene>
<protein>
    <submittedName>
        <fullName evidence="1">Uncharacterized protein</fullName>
    </submittedName>
</protein>
<reference evidence="2" key="1">
    <citation type="submission" date="2015-07" db="EMBL/GenBank/DDBJ databases">
        <title>Fjat-10053 dsm26.</title>
        <authorList>
            <person name="Liu B."/>
            <person name="Wang J."/>
            <person name="Zhu Y."/>
            <person name="Liu G."/>
            <person name="Chen Q."/>
            <person name="Chen Z."/>
            <person name="Lan J."/>
            <person name="Che J."/>
            <person name="Ge C."/>
            <person name="Shi H."/>
            <person name="Pan Z."/>
            <person name="Liu X."/>
        </authorList>
    </citation>
    <scope>NUCLEOTIDE SEQUENCE [LARGE SCALE GENOMIC DNA]</scope>
    <source>
        <strain evidence="2">DSM 26</strain>
    </source>
</reference>
<dbReference type="AlphaFoldDB" id="A0A0L0QVK9"/>
<dbReference type="Proteomes" id="UP000036780">
    <property type="component" value="Unassembled WGS sequence"/>
</dbReference>
<name>A0A0L0QVK9_VIRPA</name>